<dbReference type="InterPro" id="IPR012334">
    <property type="entry name" value="Pectin_lyas_fold"/>
</dbReference>
<keyword evidence="3" id="KW-1185">Reference proteome</keyword>
<name>A0A6L8KFY7_9BURK</name>
<protein>
    <submittedName>
        <fullName evidence="2">Uncharacterized protein</fullName>
    </submittedName>
</protein>
<evidence type="ECO:0000313" key="3">
    <source>
        <dbReference type="Proteomes" id="UP000479335"/>
    </source>
</evidence>
<dbReference type="AlphaFoldDB" id="A0A6L8KFY7"/>
<dbReference type="Proteomes" id="UP000479335">
    <property type="component" value="Unassembled WGS sequence"/>
</dbReference>
<organism evidence="2 3">
    <name type="scientific">Duganella flavida</name>
    <dbReference type="NCBI Taxonomy" id="2692175"/>
    <lineage>
        <taxon>Bacteria</taxon>
        <taxon>Pseudomonadati</taxon>
        <taxon>Pseudomonadota</taxon>
        <taxon>Betaproteobacteria</taxon>
        <taxon>Burkholderiales</taxon>
        <taxon>Oxalobacteraceae</taxon>
        <taxon>Telluria group</taxon>
        <taxon>Duganella</taxon>
    </lineage>
</organism>
<comment type="caution">
    <text evidence="2">The sequence shown here is derived from an EMBL/GenBank/DDBJ whole genome shotgun (WGS) entry which is preliminary data.</text>
</comment>
<dbReference type="InterPro" id="IPR006626">
    <property type="entry name" value="PbH1"/>
</dbReference>
<evidence type="ECO:0000256" key="1">
    <source>
        <dbReference type="SAM" id="SignalP"/>
    </source>
</evidence>
<dbReference type="SUPFAM" id="SSF51126">
    <property type="entry name" value="Pectin lyase-like"/>
    <property type="match status" value="1"/>
</dbReference>
<dbReference type="RefSeq" id="WP_161009795.1">
    <property type="nucleotide sequence ID" value="NZ_WWCN01000025.1"/>
</dbReference>
<dbReference type="EMBL" id="WWCN01000025">
    <property type="protein sequence ID" value="MYM26363.1"/>
    <property type="molecule type" value="Genomic_DNA"/>
</dbReference>
<sequence>MNKPALPSAIFASSLALSASALAQQTIPDFVANNANASSPAYTSTPPGQWAYPAAVDPYSDDPNMRFRRGLPSYEAPLTTIATFNSIGIYWAPAGATIDKRARVQFRKQGDSSWRDGLPLWFDPRNREYRGSLVELADGANYEISLSLADEPGTTASTTQSTWSNAVPVGQTITLPVTSAATYTVNVSGTPTAYTLYTAPEGQSSTIDMGEADQHLPKEYSCVRISASYVIVRGLTLKNCQRQGIEILSSAHDVIIEKNDISGFGSAPTRTEAPASPGYVPTNKIVPGTEYEAGIYCENTPVAPASRPQRVIIQRNTIHDPRYGSVHWTYGHPNSAQAIMLSHCGSNHVARYNTIYSTPGHFFNDGIGGLSNFTFEGFPNADSDIYGNDISGTYDDAIESEGANRNVRIWGNYLHHTYIGIALATTSQGPVYAFRNVLTDTVGMGSPNMENQDDGDHGVFFKVGSDQPVVNGGRAYLFHNSNLQPAPIGALQYGLGAAGFINKAGGDTCNIVLRNNLMTTSKNWRSAIRLNSVCGANDFDYDAYDGTIDYNGAAMLESNGKQGSSSKRVVLAAGTAALPVYSSTVYNDVTTATYTTGRVFLSTPGAEHGNFQLSPSSLGYGTGAYLPNFNVPAPNGTDTGIDAGAHQRNMPKFQYGVNAYSN</sequence>
<gene>
    <name evidence="2" type="ORF">GTP46_27410</name>
</gene>
<evidence type="ECO:0000313" key="2">
    <source>
        <dbReference type="EMBL" id="MYM26363.1"/>
    </source>
</evidence>
<dbReference type="InterPro" id="IPR011050">
    <property type="entry name" value="Pectin_lyase_fold/virulence"/>
</dbReference>
<keyword evidence="1" id="KW-0732">Signal</keyword>
<dbReference type="Gene3D" id="2.160.20.10">
    <property type="entry name" value="Single-stranded right-handed beta-helix, Pectin lyase-like"/>
    <property type="match status" value="1"/>
</dbReference>
<dbReference type="SMART" id="SM00710">
    <property type="entry name" value="PbH1"/>
    <property type="match status" value="6"/>
</dbReference>
<reference evidence="2 3" key="1">
    <citation type="submission" date="2019-12" db="EMBL/GenBank/DDBJ databases">
        <title>Novel species isolated from a subtropical stream in China.</title>
        <authorList>
            <person name="Lu H."/>
        </authorList>
    </citation>
    <scope>NUCLEOTIDE SEQUENCE [LARGE SCALE GENOMIC DNA]</scope>
    <source>
        <strain evidence="2 3">FT135W</strain>
    </source>
</reference>
<proteinExistence type="predicted"/>
<feature type="chain" id="PRO_5026855086" evidence="1">
    <location>
        <begin position="24"/>
        <end position="662"/>
    </location>
</feature>
<feature type="signal peptide" evidence="1">
    <location>
        <begin position="1"/>
        <end position="23"/>
    </location>
</feature>
<accession>A0A6L8KFY7</accession>